<keyword evidence="5 7" id="KW-1133">Transmembrane helix</keyword>
<dbReference type="AlphaFoldDB" id="M8DCG7"/>
<feature type="transmembrane region" description="Helical" evidence="7">
    <location>
        <begin position="72"/>
        <end position="95"/>
    </location>
</feature>
<feature type="domain" description="EamA" evidence="8">
    <location>
        <begin position="11"/>
        <end position="145"/>
    </location>
</feature>
<keyword evidence="4 7" id="KW-0812">Transmembrane</keyword>
<evidence type="ECO:0000256" key="4">
    <source>
        <dbReference type="ARBA" id="ARBA00022692"/>
    </source>
</evidence>
<evidence type="ECO:0000313" key="10">
    <source>
        <dbReference type="Proteomes" id="UP000012081"/>
    </source>
</evidence>
<evidence type="ECO:0000256" key="6">
    <source>
        <dbReference type="ARBA" id="ARBA00023136"/>
    </source>
</evidence>
<feature type="transmembrane region" description="Helical" evidence="7">
    <location>
        <begin position="221"/>
        <end position="242"/>
    </location>
</feature>
<keyword evidence="6 7" id="KW-0472">Membrane</keyword>
<feature type="transmembrane region" description="Helical" evidence="7">
    <location>
        <begin position="254"/>
        <end position="272"/>
    </location>
</feature>
<dbReference type="RefSeq" id="WP_003385666.1">
    <property type="nucleotide sequence ID" value="NZ_APBN01000001.1"/>
</dbReference>
<keyword evidence="10" id="KW-1185">Reference proteome</keyword>
<evidence type="ECO:0000256" key="3">
    <source>
        <dbReference type="ARBA" id="ARBA00022475"/>
    </source>
</evidence>
<evidence type="ECO:0000313" key="9">
    <source>
        <dbReference type="EMBL" id="EMT54004.1"/>
    </source>
</evidence>
<comment type="subcellular location">
    <subcellularLocation>
        <location evidence="1">Cell membrane</location>
        <topology evidence="1">Multi-pass membrane protein</topology>
    </subcellularLocation>
</comment>
<evidence type="ECO:0000256" key="7">
    <source>
        <dbReference type="SAM" id="Phobius"/>
    </source>
</evidence>
<feature type="transmembrane region" description="Helical" evidence="7">
    <location>
        <begin position="278"/>
        <end position="297"/>
    </location>
</feature>
<feature type="transmembrane region" description="Helical" evidence="7">
    <location>
        <begin position="156"/>
        <end position="177"/>
    </location>
</feature>
<dbReference type="InterPro" id="IPR000620">
    <property type="entry name" value="EamA_dom"/>
</dbReference>
<dbReference type="Proteomes" id="UP000012081">
    <property type="component" value="Unassembled WGS sequence"/>
</dbReference>
<dbReference type="PATRIC" id="fig|1300222.3.peg.66"/>
<dbReference type="PANTHER" id="PTHR32322:SF18">
    <property type="entry name" value="S-ADENOSYLMETHIONINE_S-ADENOSYLHOMOCYSTEINE TRANSPORTER"/>
    <property type="match status" value="1"/>
</dbReference>
<name>M8DCG7_9BACL</name>
<dbReference type="SUPFAM" id="SSF103481">
    <property type="entry name" value="Multidrug resistance efflux transporter EmrE"/>
    <property type="match status" value="2"/>
</dbReference>
<keyword evidence="3" id="KW-1003">Cell membrane</keyword>
<feature type="transmembrane region" description="Helical" evidence="7">
    <location>
        <begin position="12"/>
        <end position="34"/>
    </location>
</feature>
<dbReference type="InterPro" id="IPR037185">
    <property type="entry name" value="EmrE-like"/>
</dbReference>
<accession>M8DCG7</accession>
<feature type="transmembrane region" description="Helical" evidence="7">
    <location>
        <begin position="129"/>
        <end position="150"/>
    </location>
</feature>
<dbReference type="Gene3D" id="1.10.3730.20">
    <property type="match status" value="1"/>
</dbReference>
<dbReference type="STRING" id="1300222.I532_00320"/>
<sequence length="315" mass="34271">MKTETANKDWSIYIWMFTVPLFWGGAFGAAQHVITEVPPITAAAFRFGTAGLILFVFTLLRGEWQVAEMKKHWLGLLLMSVTGVFAYNALFFIGLSYTSAINGSLIMANSPVLITLGAVLFLKESWNKKLGIGLLLSLSGVFLVIVKGSWEAMTSLSFNAGDLLFLSALLCWALYGLIGKVVMKGVSPLLTTASTTMAGAFFLIVWSFTAGGWDRVPHMSGQAWGEMAYMTIFATILAFFLWNQGIHRLGASKASIYMNLVPINACWIAVLFYGSSMTWVQCIGIVLVIAGVCTVTLGSGRKATDRRAEQIAGRV</sequence>
<dbReference type="Pfam" id="PF00892">
    <property type="entry name" value="EamA"/>
    <property type="match status" value="2"/>
</dbReference>
<organism evidence="9 10">
    <name type="scientific">Brevibacillus borstelensis AK1</name>
    <dbReference type="NCBI Taxonomy" id="1300222"/>
    <lineage>
        <taxon>Bacteria</taxon>
        <taxon>Bacillati</taxon>
        <taxon>Bacillota</taxon>
        <taxon>Bacilli</taxon>
        <taxon>Bacillales</taxon>
        <taxon>Paenibacillaceae</taxon>
        <taxon>Brevibacillus</taxon>
    </lineage>
</organism>
<dbReference type="GO" id="GO:0005886">
    <property type="term" value="C:plasma membrane"/>
    <property type="evidence" value="ECO:0007669"/>
    <property type="project" value="UniProtKB-SubCell"/>
</dbReference>
<evidence type="ECO:0000256" key="2">
    <source>
        <dbReference type="ARBA" id="ARBA00007362"/>
    </source>
</evidence>
<feature type="transmembrane region" description="Helical" evidence="7">
    <location>
        <begin position="40"/>
        <end position="60"/>
    </location>
</feature>
<proteinExistence type="inferred from homology"/>
<protein>
    <submittedName>
        <fullName evidence="9">DMT family permease</fullName>
    </submittedName>
</protein>
<dbReference type="PANTHER" id="PTHR32322">
    <property type="entry name" value="INNER MEMBRANE TRANSPORTER"/>
    <property type="match status" value="1"/>
</dbReference>
<comment type="similarity">
    <text evidence="2">Belongs to the EamA transporter family.</text>
</comment>
<reference evidence="9 10" key="1">
    <citation type="submission" date="2013-03" db="EMBL/GenBank/DDBJ databases">
        <title>Assembly of a new bacterial strain Brevibacillus borstelensis AK1.</title>
        <authorList>
            <person name="Rajan I."/>
            <person name="PoliReddy D."/>
            <person name="Sugumar T."/>
            <person name="Rathinam K."/>
            <person name="Alqarawi S."/>
            <person name="Khalil A.B."/>
            <person name="Sivakumar N."/>
        </authorList>
    </citation>
    <scope>NUCLEOTIDE SEQUENCE [LARGE SCALE GENOMIC DNA]</scope>
    <source>
        <strain evidence="9 10">AK1</strain>
    </source>
</reference>
<evidence type="ECO:0000256" key="1">
    <source>
        <dbReference type="ARBA" id="ARBA00004651"/>
    </source>
</evidence>
<feature type="domain" description="EamA" evidence="8">
    <location>
        <begin position="160"/>
        <end position="296"/>
    </location>
</feature>
<evidence type="ECO:0000256" key="5">
    <source>
        <dbReference type="ARBA" id="ARBA00022989"/>
    </source>
</evidence>
<comment type="caution">
    <text evidence="9">The sequence shown here is derived from an EMBL/GenBank/DDBJ whole genome shotgun (WGS) entry which is preliminary data.</text>
</comment>
<gene>
    <name evidence="9" type="ORF">I532_00320</name>
</gene>
<feature type="transmembrane region" description="Helical" evidence="7">
    <location>
        <begin position="101"/>
        <end position="122"/>
    </location>
</feature>
<dbReference type="InterPro" id="IPR050638">
    <property type="entry name" value="AA-Vitamin_Transporters"/>
</dbReference>
<evidence type="ECO:0000259" key="8">
    <source>
        <dbReference type="Pfam" id="PF00892"/>
    </source>
</evidence>
<feature type="transmembrane region" description="Helical" evidence="7">
    <location>
        <begin position="189"/>
        <end position="209"/>
    </location>
</feature>
<dbReference type="EMBL" id="APBN01000001">
    <property type="protein sequence ID" value="EMT54004.1"/>
    <property type="molecule type" value="Genomic_DNA"/>
</dbReference>